<dbReference type="STRING" id="1302690.BUE76_13630"/>
<dbReference type="InterPro" id="IPR050695">
    <property type="entry name" value="N-acetylmuramoyl_amidase_3"/>
</dbReference>
<sequence length="333" mass="37191">MLNKSLILVSLFSLSSLLFSFAGPKRVLRTIVIDAGHGGKDVGARGDYSYEKDICLGVATKLGEEIARTAPDIKLVFTRTSDSYPELHARAKQANQSKGDLFISIHVNSAPPQQHKEFVGNKTVVSYTGKGKKRKKVTRQVPQYRYYSTPNPAQGTETYIWGAHKNEDKEVAMRENAPMLAEENFQQNYGEVDVNSADFIALSLLKTKQYFKRSATLAGMVEEEFARVGRISRGQRQRQVGIWVLQATAMPSILVETGYISNREEEDYLNSEKGQNEIADCITLALKNYMGWLEKQQLPAQNASVMLDKDGTATKAFLEQVAADEARRQKAAR</sequence>
<dbReference type="GO" id="GO:0030288">
    <property type="term" value="C:outer membrane-bounded periplasmic space"/>
    <property type="evidence" value="ECO:0007669"/>
    <property type="project" value="TreeGrafter"/>
</dbReference>
<protein>
    <recommendedName>
        <fullName evidence="2">N-acetylmuramoyl-L-alanine amidase</fullName>
        <ecNumber evidence="2">3.5.1.28</ecNumber>
    </recommendedName>
</protein>
<dbReference type="GO" id="GO:0008745">
    <property type="term" value="F:N-acetylmuramoyl-L-alanine amidase activity"/>
    <property type="evidence" value="ECO:0007669"/>
    <property type="project" value="UniProtKB-EC"/>
</dbReference>
<dbReference type="CDD" id="cd02696">
    <property type="entry name" value="MurNAc-LAA"/>
    <property type="match status" value="1"/>
</dbReference>
<keyword evidence="3" id="KW-0378">Hydrolase</keyword>
<dbReference type="GO" id="GO:0009253">
    <property type="term" value="P:peptidoglycan catabolic process"/>
    <property type="evidence" value="ECO:0007669"/>
    <property type="project" value="InterPro"/>
</dbReference>
<proteinExistence type="predicted"/>
<comment type="catalytic activity">
    <reaction evidence="1">
        <text>Hydrolyzes the link between N-acetylmuramoyl residues and L-amino acid residues in certain cell-wall glycopeptides.</text>
        <dbReference type="EC" id="3.5.1.28"/>
    </reaction>
</comment>
<evidence type="ECO:0000256" key="3">
    <source>
        <dbReference type="ARBA" id="ARBA00022801"/>
    </source>
</evidence>
<dbReference type="Proteomes" id="UP000184368">
    <property type="component" value="Unassembled WGS sequence"/>
</dbReference>
<dbReference type="PANTHER" id="PTHR30404:SF0">
    <property type="entry name" value="N-ACETYLMURAMOYL-L-ALANINE AMIDASE AMIC"/>
    <property type="match status" value="1"/>
</dbReference>
<dbReference type="SMART" id="SM00646">
    <property type="entry name" value="Ami_3"/>
    <property type="match status" value="1"/>
</dbReference>
<evidence type="ECO:0000259" key="4">
    <source>
        <dbReference type="SMART" id="SM00646"/>
    </source>
</evidence>
<gene>
    <name evidence="5" type="ORF">SAMN05444008_10214</name>
</gene>
<dbReference type="EMBL" id="FQUO01000002">
    <property type="protein sequence ID" value="SHE58588.1"/>
    <property type="molecule type" value="Genomic_DNA"/>
</dbReference>
<dbReference type="OrthoDB" id="9806267at2"/>
<dbReference type="SUPFAM" id="SSF53187">
    <property type="entry name" value="Zn-dependent exopeptidases"/>
    <property type="match status" value="1"/>
</dbReference>
<dbReference type="Pfam" id="PF01520">
    <property type="entry name" value="Amidase_3"/>
    <property type="match status" value="1"/>
</dbReference>
<evidence type="ECO:0000256" key="2">
    <source>
        <dbReference type="ARBA" id="ARBA00011901"/>
    </source>
</evidence>
<evidence type="ECO:0000313" key="6">
    <source>
        <dbReference type="Proteomes" id="UP000184368"/>
    </source>
</evidence>
<reference evidence="5 6" key="1">
    <citation type="submission" date="2016-11" db="EMBL/GenBank/DDBJ databases">
        <authorList>
            <person name="Jaros S."/>
            <person name="Januszkiewicz K."/>
            <person name="Wedrychowicz H."/>
        </authorList>
    </citation>
    <scope>NUCLEOTIDE SEQUENCE [LARGE SCALE GENOMIC DNA]</scope>
    <source>
        <strain evidence="5 6">DSM 26897</strain>
    </source>
</reference>
<name>A0A1M4UPM1_9BACT</name>
<keyword evidence="6" id="KW-1185">Reference proteome</keyword>
<dbReference type="InterPro" id="IPR002508">
    <property type="entry name" value="MurNAc-LAA_cat"/>
</dbReference>
<dbReference type="AlphaFoldDB" id="A0A1M4UPM1"/>
<accession>A0A1M4UPM1</accession>
<dbReference type="Gene3D" id="3.40.630.40">
    <property type="entry name" value="Zn-dependent exopeptidases"/>
    <property type="match status" value="1"/>
</dbReference>
<organism evidence="5 6">
    <name type="scientific">Cnuella takakiae</name>
    <dbReference type="NCBI Taxonomy" id="1302690"/>
    <lineage>
        <taxon>Bacteria</taxon>
        <taxon>Pseudomonadati</taxon>
        <taxon>Bacteroidota</taxon>
        <taxon>Chitinophagia</taxon>
        <taxon>Chitinophagales</taxon>
        <taxon>Chitinophagaceae</taxon>
        <taxon>Cnuella</taxon>
    </lineage>
</organism>
<evidence type="ECO:0000313" key="5">
    <source>
        <dbReference type="EMBL" id="SHE58588.1"/>
    </source>
</evidence>
<dbReference type="EC" id="3.5.1.28" evidence="2"/>
<feature type="domain" description="MurNAc-LAA" evidence="4">
    <location>
        <begin position="91"/>
        <end position="287"/>
    </location>
</feature>
<dbReference type="RefSeq" id="WP_083596324.1">
    <property type="nucleotide sequence ID" value="NZ_FQUO01000002.1"/>
</dbReference>
<evidence type="ECO:0000256" key="1">
    <source>
        <dbReference type="ARBA" id="ARBA00001561"/>
    </source>
</evidence>
<dbReference type="PANTHER" id="PTHR30404">
    <property type="entry name" value="N-ACETYLMURAMOYL-L-ALANINE AMIDASE"/>
    <property type="match status" value="1"/>
</dbReference>